<reference evidence="1 2" key="1">
    <citation type="submission" date="2015-04" db="EMBL/GenBank/DDBJ databases">
        <title>Complete genome sequence of Schizopora paradoxa KUC8140, a cosmopolitan wood degrader in East Asia.</title>
        <authorList>
            <consortium name="DOE Joint Genome Institute"/>
            <person name="Min B."/>
            <person name="Park H."/>
            <person name="Jang Y."/>
            <person name="Kim J.-J."/>
            <person name="Kim K.H."/>
            <person name="Pangilinan J."/>
            <person name="Lipzen A."/>
            <person name="Riley R."/>
            <person name="Grigoriev I.V."/>
            <person name="Spatafora J.W."/>
            <person name="Choi I.-G."/>
        </authorList>
    </citation>
    <scope>NUCLEOTIDE SEQUENCE [LARGE SCALE GENOMIC DNA]</scope>
    <source>
        <strain evidence="1 2">KUC8140</strain>
    </source>
</reference>
<proteinExistence type="predicted"/>
<evidence type="ECO:0000313" key="2">
    <source>
        <dbReference type="Proteomes" id="UP000053477"/>
    </source>
</evidence>
<dbReference type="InParanoid" id="A0A0H2RK10"/>
<sequence length="139" mass="16046">MREPKWLFRIPGHLPCRFTKIRTRKQANVSAERSWNMPARRILQSNSWRSNESSLTQFSTRHYDPWSAVSAENAARHPTFSLVETTRCRSQLPMAVSLSAGIYLSFVPFPGHGRHLKSRVQDRRYGPHIAFLALQRGVT</sequence>
<gene>
    <name evidence="1" type="ORF">SCHPADRAFT_548348</name>
</gene>
<dbReference type="Proteomes" id="UP000053477">
    <property type="component" value="Unassembled WGS sequence"/>
</dbReference>
<evidence type="ECO:0000313" key="1">
    <source>
        <dbReference type="EMBL" id="KLO09803.1"/>
    </source>
</evidence>
<keyword evidence="2" id="KW-1185">Reference proteome</keyword>
<dbReference type="AlphaFoldDB" id="A0A0H2RK10"/>
<protein>
    <submittedName>
        <fullName evidence="1">Uncharacterized protein</fullName>
    </submittedName>
</protein>
<name>A0A0H2RK10_9AGAM</name>
<dbReference type="EMBL" id="KQ086044">
    <property type="protein sequence ID" value="KLO09803.1"/>
    <property type="molecule type" value="Genomic_DNA"/>
</dbReference>
<accession>A0A0H2RK10</accession>
<organism evidence="1 2">
    <name type="scientific">Schizopora paradoxa</name>
    <dbReference type="NCBI Taxonomy" id="27342"/>
    <lineage>
        <taxon>Eukaryota</taxon>
        <taxon>Fungi</taxon>
        <taxon>Dikarya</taxon>
        <taxon>Basidiomycota</taxon>
        <taxon>Agaricomycotina</taxon>
        <taxon>Agaricomycetes</taxon>
        <taxon>Hymenochaetales</taxon>
        <taxon>Schizoporaceae</taxon>
        <taxon>Schizopora</taxon>
    </lineage>
</organism>